<evidence type="ECO:0000313" key="3">
    <source>
        <dbReference type="EMBL" id="MFC4564192.1"/>
    </source>
</evidence>
<proteinExistence type="predicted"/>
<evidence type="ECO:0008006" key="5">
    <source>
        <dbReference type="Google" id="ProtNLM"/>
    </source>
</evidence>
<organism evidence="3 4">
    <name type="scientific">Nocardiopsis mangrovi</name>
    <dbReference type="NCBI Taxonomy" id="1179818"/>
    <lineage>
        <taxon>Bacteria</taxon>
        <taxon>Bacillati</taxon>
        <taxon>Actinomycetota</taxon>
        <taxon>Actinomycetes</taxon>
        <taxon>Streptosporangiales</taxon>
        <taxon>Nocardiopsidaceae</taxon>
        <taxon>Nocardiopsis</taxon>
    </lineage>
</organism>
<evidence type="ECO:0000256" key="2">
    <source>
        <dbReference type="SAM" id="SignalP"/>
    </source>
</evidence>
<dbReference type="Proteomes" id="UP001595923">
    <property type="component" value="Unassembled WGS sequence"/>
</dbReference>
<reference evidence="4" key="1">
    <citation type="journal article" date="2019" name="Int. J. Syst. Evol. Microbiol.">
        <title>The Global Catalogue of Microorganisms (GCM) 10K type strain sequencing project: providing services to taxonomists for standard genome sequencing and annotation.</title>
        <authorList>
            <consortium name="The Broad Institute Genomics Platform"/>
            <consortium name="The Broad Institute Genome Sequencing Center for Infectious Disease"/>
            <person name="Wu L."/>
            <person name="Ma J."/>
        </authorList>
    </citation>
    <scope>NUCLEOTIDE SEQUENCE [LARGE SCALE GENOMIC DNA]</scope>
    <source>
        <strain evidence="4">XZYJ18</strain>
    </source>
</reference>
<name>A0ABV9E0F9_9ACTN</name>
<feature type="compositionally biased region" description="Low complexity" evidence="1">
    <location>
        <begin position="143"/>
        <end position="156"/>
    </location>
</feature>
<feature type="signal peptide" evidence="2">
    <location>
        <begin position="1"/>
        <end position="20"/>
    </location>
</feature>
<keyword evidence="2" id="KW-0732">Signal</keyword>
<evidence type="ECO:0000256" key="1">
    <source>
        <dbReference type="SAM" id="MobiDB-lite"/>
    </source>
</evidence>
<accession>A0ABV9E0F9</accession>
<dbReference type="RefSeq" id="WP_378577079.1">
    <property type="nucleotide sequence ID" value="NZ_JBHSFQ010000021.1"/>
</dbReference>
<feature type="chain" id="PRO_5045377525" description="Lipoprotein" evidence="2">
    <location>
        <begin position="21"/>
        <end position="156"/>
    </location>
</feature>
<keyword evidence="4" id="KW-1185">Reference proteome</keyword>
<comment type="caution">
    <text evidence="3">The sequence shown here is derived from an EMBL/GenBank/DDBJ whole genome shotgun (WGS) entry which is preliminary data.</text>
</comment>
<evidence type="ECO:0000313" key="4">
    <source>
        <dbReference type="Proteomes" id="UP001595923"/>
    </source>
</evidence>
<gene>
    <name evidence="3" type="ORF">ACFO4E_20215</name>
</gene>
<dbReference type="PROSITE" id="PS51257">
    <property type="entry name" value="PROKAR_LIPOPROTEIN"/>
    <property type="match status" value="1"/>
</dbReference>
<sequence>MTGRRSTAALAAALVSVALAATGCSGGASEDAAALRTTVGDLSSVLLRAKAETEFERKGHRIKGKLECAARPDDDTAATVECSGITREDAPARFEGRIDHTALAGQDAADESLPGSYLGTVADEEVFRLNCFNCRPSNSKPGPDASSSAPAPKIGE</sequence>
<feature type="region of interest" description="Disordered" evidence="1">
    <location>
        <begin position="135"/>
        <end position="156"/>
    </location>
</feature>
<protein>
    <recommendedName>
        <fullName evidence="5">Lipoprotein</fullName>
    </recommendedName>
</protein>
<dbReference type="EMBL" id="JBHSFQ010000021">
    <property type="protein sequence ID" value="MFC4564192.1"/>
    <property type="molecule type" value="Genomic_DNA"/>
</dbReference>